<proteinExistence type="predicted"/>
<dbReference type="InterPro" id="IPR006311">
    <property type="entry name" value="TAT_signal"/>
</dbReference>
<dbReference type="Proteomes" id="UP000307380">
    <property type="component" value="Unassembled WGS sequence"/>
</dbReference>
<dbReference type="RefSeq" id="WP_136424550.1">
    <property type="nucleotide sequence ID" value="NZ_SSSN01000007.1"/>
</dbReference>
<dbReference type="EMBL" id="SSSN01000007">
    <property type="protein sequence ID" value="THG33911.1"/>
    <property type="molecule type" value="Genomic_DNA"/>
</dbReference>
<comment type="caution">
    <text evidence="4">The sequence shown here is derived from an EMBL/GenBank/DDBJ whole genome shotgun (WGS) entry which is preliminary data.</text>
</comment>
<organism evidence="4 5">
    <name type="scientific">Orlajensenia flava</name>
    <dbReference type="NCBI Taxonomy" id="2565934"/>
    <lineage>
        <taxon>Bacteria</taxon>
        <taxon>Bacillati</taxon>
        <taxon>Actinomycetota</taxon>
        <taxon>Actinomycetes</taxon>
        <taxon>Micrococcales</taxon>
        <taxon>Microbacteriaceae</taxon>
        <taxon>Orlajensenia</taxon>
    </lineage>
</organism>
<protein>
    <submittedName>
        <fullName evidence="4">MBL fold metallo-hydrolase</fullName>
    </submittedName>
</protein>
<dbReference type="InterPro" id="IPR044094">
    <property type="entry name" value="AtsA-like_MBL-fold"/>
</dbReference>
<keyword evidence="5" id="KW-1185">Reference proteome</keyword>
<name>A0A4S4FU84_9MICO</name>
<reference evidence="4 5" key="1">
    <citation type="submission" date="2019-04" db="EMBL/GenBank/DDBJ databases">
        <authorList>
            <person name="Jiang L."/>
        </authorList>
    </citation>
    <scope>NUCLEOTIDE SEQUENCE [LARGE SCALE GENOMIC DNA]</scope>
    <source>
        <strain evidence="4 5">YIM 131861</strain>
    </source>
</reference>
<gene>
    <name evidence="4" type="ORF">E6C70_10755</name>
</gene>
<evidence type="ECO:0000256" key="1">
    <source>
        <dbReference type="ARBA" id="ARBA00022759"/>
    </source>
</evidence>
<keyword evidence="1" id="KW-0540">Nuclease</keyword>
<dbReference type="PANTHER" id="PTHR46018">
    <property type="entry name" value="ZINC PHOSPHODIESTERASE ELAC PROTEIN 1"/>
    <property type="match status" value="1"/>
</dbReference>
<feature type="region of interest" description="Disordered" evidence="3">
    <location>
        <begin position="1"/>
        <end position="32"/>
    </location>
</feature>
<dbReference type="PROSITE" id="PS51318">
    <property type="entry name" value="TAT"/>
    <property type="match status" value="1"/>
</dbReference>
<dbReference type="AlphaFoldDB" id="A0A4S4FU84"/>
<evidence type="ECO:0000313" key="4">
    <source>
        <dbReference type="EMBL" id="THG33911.1"/>
    </source>
</evidence>
<accession>A0A4S4FU84</accession>
<dbReference type="CDD" id="cd07719">
    <property type="entry name" value="arylsulfatase_AtsA-like_MBL-fold"/>
    <property type="match status" value="1"/>
</dbReference>
<dbReference type="PANTHER" id="PTHR46018:SF2">
    <property type="entry name" value="ZINC PHOSPHODIESTERASE ELAC PROTEIN 1"/>
    <property type="match status" value="1"/>
</dbReference>
<dbReference type="GO" id="GO:0042781">
    <property type="term" value="F:3'-tRNA processing endoribonuclease activity"/>
    <property type="evidence" value="ECO:0007669"/>
    <property type="project" value="TreeGrafter"/>
</dbReference>
<dbReference type="SUPFAM" id="SSF56281">
    <property type="entry name" value="Metallo-hydrolase/oxidoreductase"/>
    <property type="match status" value="1"/>
</dbReference>
<dbReference type="Gene3D" id="3.60.15.10">
    <property type="entry name" value="Ribonuclease Z/Hydroxyacylglutathione hydrolase-like"/>
    <property type="match status" value="1"/>
</dbReference>
<evidence type="ECO:0000313" key="5">
    <source>
        <dbReference type="Proteomes" id="UP000307380"/>
    </source>
</evidence>
<keyword evidence="1" id="KW-0255">Endonuclease</keyword>
<dbReference type="InterPro" id="IPR036866">
    <property type="entry name" value="RibonucZ/Hydroxyglut_hydro"/>
</dbReference>
<keyword evidence="2 4" id="KW-0378">Hydrolase</keyword>
<evidence type="ECO:0000256" key="3">
    <source>
        <dbReference type="SAM" id="MobiDB-lite"/>
    </source>
</evidence>
<evidence type="ECO:0000256" key="2">
    <source>
        <dbReference type="ARBA" id="ARBA00022801"/>
    </source>
</evidence>
<dbReference type="OrthoDB" id="4137979at2"/>
<sequence length="426" mass="45136">MCEADSTHSDTGSSPAPGSAAEPDHDRSQRSHFTRRSLLGAAAVGAGLVIAKSLPGSSNGALALGAPLTPVLPTLSTQPKGTVLTLLGTAGGPQAEYGRTGTSSVLTVDGYNYLVDAGRASVTQYLNSGLQFFQLAAMFMTHLHADHLADYYNYFLLEGGQANAEGDRLNLDRKTQLQVFGPGSAGALPVTKNSFPIIAPQAPVPGIKDLTERLNEGYAYSYNLFMRGDGTQDIRLIQKINEIEIPSSAGASSTNTAPLMDPFKIYEDSRVSVSAILVPHGAVFPTFAYRFDTAHGAVVFSGDTSAPGFTPATNNIVKIAQGADILVHEVINWEVISAAATLRHEDTSSAFFQHLKTSHTSTSEVAKVAQAAGVPQLVLTHLIPSNPLLISDAVWKAQCSVGYSGRVHVGNDRDQIPLPAQRWPRT</sequence>